<sequence length="189" mass="21124">GVKDHLESWNALVAGFIKNGMIDQARKTFDVMPERDVFSWSTMISGYAQTEQPQMAPELFHKVEGLFSDVAAYFYSNSLAKATALLKFLGSMACTSLPISSCKPRIKQSRIASMLNPSTLFTIEFTASWEDDGIEVLQQLSHGSVELSEPSLICPLDLFHSRHLSISRSFQPCDLFVQISFMRVLSAMM</sequence>
<dbReference type="PROSITE" id="PS51375">
    <property type="entry name" value="PPR"/>
    <property type="match status" value="1"/>
</dbReference>
<dbReference type="GO" id="GO:0003723">
    <property type="term" value="F:RNA binding"/>
    <property type="evidence" value="ECO:0007669"/>
    <property type="project" value="InterPro"/>
</dbReference>
<dbReference type="PANTHER" id="PTHR47926">
    <property type="entry name" value="PENTATRICOPEPTIDE REPEAT-CONTAINING PROTEIN"/>
    <property type="match status" value="1"/>
</dbReference>
<evidence type="ECO:0000313" key="4">
    <source>
        <dbReference type="Proteomes" id="UP000236291"/>
    </source>
</evidence>
<keyword evidence="1" id="KW-0677">Repeat</keyword>
<dbReference type="InterPro" id="IPR011990">
    <property type="entry name" value="TPR-like_helical_dom_sf"/>
</dbReference>
<dbReference type="InterPro" id="IPR046960">
    <property type="entry name" value="PPR_At4g14850-like_plant"/>
</dbReference>
<dbReference type="Pfam" id="PF01535">
    <property type="entry name" value="PPR"/>
    <property type="match status" value="2"/>
</dbReference>
<name>A0A2K3MJR5_TRIPR</name>
<dbReference type="AlphaFoldDB" id="A0A2K3MJR5"/>
<evidence type="ECO:0000256" key="2">
    <source>
        <dbReference type="PROSITE-ProRule" id="PRU00708"/>
    </source>
</evidence>
<reference evidence="3 4" key="1">
    <citation type="journal article" date="2014" name="Am. J. Bot.">
        <title>Genome assembly and annotation for red clover (Trifolium pratense; Fabaceae).</title>
        <authorList>
            <person name="Istvanek J."/>
            <person name="Jaros M."/>
            <person name="Krenek A."/>
            <person name="Repkova J."/>
        </authorList>
    </citation>
    <scope>NUCLEOTIDE SEQUENCE [LARGE SCALE GENOMIC DNA]</scope>
    <source>
        <strain evidence="4">cv. Tatra</strain>
        <tissue evidence="3">Young leaves</tissue>
    </source>
</reference>
<feature type="non-terminal residue" evidence="3">
    <location>
        <position position="1"/>
    </location>
</feature>
<dbReference type="NCBIfam" id="TIGR00756">
    <property type="entry name" value="PPR"/>
    <property type="match status" value="1"/>
</dbReference>
<evidence type="ECO:0000313" key="3">
    <source>
        <dbReference type="EMBL" id="PNX91047.1"/>
    </source>
</evidence>
<dbReference type="Gene3D" id="1.25.40.10">
    <property type="entry name" value="Tetratricopeptide repeat domain"/>
    <property type="match status" value="1"/>
</dbReference>
<dbReference type="ExpressionAtlas" id="A0A2K3MJR5">
    <property type="expression patterns" value="baseline"/>
</dbReference>
<protein>
    <submittedName>
        <fullName evidence="3">Pentatricopeptide repeat-containing protein mitochondrial-like</fullName>
    </submittedName>
</protein>
<evidence type="ECO:0000256" key="1">
    <source>
        <dbReference type="ARBA" id="ARBA00022737"/>
    </source>
</evidence>
<feature type="repeat" description="PPR" evidence="2">
    <location>
        <begin position="5"/>
        <end position="39"/>
    </location>
</feature>
<dbReference type="EMBL" id="ASHM01064841">
    <property type="protein sequence ID" value="PNX91047.1"/>
    <property type="molecule type" value="Genomic_DNA"/>
</dbReference>
<accession>A0A2K3MJR5</accession>
<comment type="caution">
    <text evidence="3">The sequence shown here is derived from an EMBL/GenBank/DDBJ whole genome shotgun (WGS) entry which is preliminary data.</text>
</comment>
<dbReference type="GO" id="GO:0009451">
    <property type="term" value="P:RNA modification"/>
    <property type="evidence" value="ECO:0007669"/>
    <property type="project" value="InterPro"/>
</dbReference>
<dbReference type="STRING" id="57577.A0A2K3MJR5"/>
<organism evidence="3 4">
    <name type="scientific">Trifolium pratense</name>
    <name type="common">Red clover</name>
    <dbReference type="NCBI Taxonomy" id="57577"/>
    <lineage>
        <taxon>Eukaryota</taxon>
        <taxon>Viridiplantae</taxon>
        <taxon>Streptophyta</taxon>
        <taxon>Embryophyta</taxon>
        <taxon>Tracheophyta</taxon>
        <taxon>Spermatophyta</taxon>
        <taxon>Magnoliopsida</taxon>
        <taxon>eudicotyledons</taxon>
        <taxon>Gunneridae</taxon>
        <taxon>Pentapetalae</taxon>
        <taxon>rosids</taxon>
        <taxon>fabids</taxon>
        <taxon>Fabales</taxon>
        <taxon>Fabaceae</taxon>
        <taxon>Papilionoideae</taxon>
        <taxon>50 kb inversion clade</taxon>
        <taxon>NPAAA clade</taxon>
        <taxon>Hologalegina</taxon>
        <taxon>IRL clade</taxon>
        <taxon>Trifolieae</taxon>
        <taxon>Trifolium</taxon>
    </lineage>
</organism>
<dbReference type="Proteomes" id="UP000236291">
    <property type="component" value="Unassembled WGS sequence"/>
</dbReference>
<reference evidence="3 4" key="2">
    <citation type="journal article" date="2017" name="Front. Plant Sci.">
        <title>Gene Classification and Mining of Molecular Markers Useful in Red Clover (Trifolium pratense) Breeding.</title>
        <authorList>
            <person name="Istvanek J."/>
            <person name="Dluhosova J."/>
            <person name="Dluhos P."/>
            <person name="Patkova L."/>
            <person name="Nedelnik J."/>
            <person name="Repkova J."/>
        </authorList>
    </citation>
    <scope>NUCLEOTIDE SEQUENCE [LARGE SCALE GENOMIC DNA]</scope>
    <source>
        <strain evidence="4">cv. Tatra</strain>
        <tissue evidence="3">Young leaves</tissue>
    </source>
</reference>
<gene>
    <name evidence="3" type="ORF">L195_g047176</name>
</gene>
<proteinExistence type="predicted"/>
<dbReference type="InterPro" id="IPR002885">
    <property type="entry name" value="PPR_rpt"/>
</dbReference>